<gene>
    <name evidence="2" type="ORF">DESUT3_24340</name>
</gene>
<dbReference type="Pfam" id="PF09413">
    <property type="entry name" value="DUF2007"/>
    <property type="match status" value="1"/>
</dbReference>
<accession>A0ABM8HX52</accession>
<proteinExistence type="predicted"/>
<reference evidence="2 3" key="2">
    <citation type="journal article" date="2021" name="Int. J. Syst. Evol. Microbiol.">
        <title>Isolation and Polyphasic Characterization of Desulfuromonas versatilis sp. Nov., an Electrogenic Bacteria Capable of Versatile Metabolism Isolated from a Graphene Oxide-Reducing Enrichment Culture.</title>
        <authorList>
            <person name="Xie L."/>
            <person name="Yoshida N."/>
            <person name="Ishii S."/>
            <person name="Meng L."/>
        </authorList>
    </citation>
    <scope>NUCLEOTIDE SEQUENCE [LARGE SCALE GENOMIC DNA]</scope>
    <source>
        <strain evidence="2 3">NIT-T3</strain>
    </source>
</reference>
<keyword evidence="3" id="KW-1185">Reference proteome</keyword>
<evidence type="ECO:0000313" key="2">
    <source>
        <dbReference type="EMBL" id="BCR05365.1"/>
    </source>
</evidence>
<dbReference type="SUPFAM" id="SSF54913">
    <property type="entry name" value="GlnB-like"/>
    <property type="match status" value="1"/>
</dbReference>
<dbReference type="InterPro" id="IPR011322">
    <property type="entry name" value="N-reg_PII-like_a/b"/>
</dbReference>
<name>A0ABM8HX52_9BACT</name>
<feature type="domain" description="DUF2007" evidence="1">
    <location>
        <begin position="3"/>
        <end position="61"/>
    </location>
</feature>
<dbReference type="Proteomes" id="UP001319827">
    <property type="component" value="Chromosome"/>
</dbReference>
<dbReference type="InterPro" id="IPR018551">
    <property type="entry name" value="DUF2007"/>
</dbReference>
<evidence type="ECO:0000259" key="1">
    <source>
        <dbReference type="Pfam" id="PF09413"/>
    </source>
</evidence>
<reference evidence="2 3" key="1">
    <citation type="journal article" date="2016" name="C (Basel)">
        <title>Selective Growth of and Electricity Production by Marine Exoelectrogenic Bacteria in Self-Aggregated Hydrogel of Microbially Reduced Graphene Oxide.</title>
        <authorList>
            <person name="Yoshida N."/>
            <person name="Goto Y."/>
            <person name="Miyata Y."/>
        </authorList>
    </citation>
    <scope>NUCLEOTIDE SEQUENCE [LARGE SCALE GENOMIC DNA]</scope>
    <source>
        <strain evidence="2 3">NIT-T3</strain>
    </source>
</reference>
<evidence type="ECO:0000313" key="3">
    <source>
        <dbReference type="Proteomes" id="UP001319827"/>
    </source>
</evidence>
<sequence length="64" mass="7314">MTMVLFYDPKDSRDLSRVEAILRKGAIEYTLRPEPVRGIGPQQIHVAEEDLPRAEELLGQATRH</sequence>
<dbReference type="EMBL" id="AP024355">
    <property type="protein sequence ID" value="BCR05365.1"/>
    <property type="molecule type" value="Genomic_DNA"/>
</dbReference>
<protein>
    <recommendedName>
        <fullName evidence="1">DUF2007 domain-containing protein</fullName>
    </recommendedName>
</protein>
<organism evidence="2 3">
    <name type="scientific">Desulfuromonas versatilis</name>
    <dbReference type="NCBI Taxonomy" id="2802975"/>
    <lineage>
        <taxon>Bacteria</taxon>
        <taxon>Pseudomonadati</taxon>
        <taxon>Thermodesulfobacteriota</taxon>
        <taxon>Desulfuromonadia</taxon>
        <taxon>Desulfuromonadales</taxon>
        <taxon>Desulfuromonadaceae</taxon>
        <taxon>Desulfuromonas</taxon>
    </lineage>
</organism>